<dbReference type="PANTHER" id="PTHR45911">
    <property type="entry name" value="C2 DOMAIN-CONTAINING PROTEIN"/>
    <property type="match status" value="1"/>
</dbReference>
<dbReference type="EMBL" id="JAPFFF010000003">
    <property type="protein sequence ID" value="KAK8895181.1"/>
    <property type="molecule type" value="Genomic_DNA"/>
</dbReference>
<sequence length="194" mass="22438">MYVLHVRLIEANDIPKMDLITQTDAYCIFRSGSETRRSFTVLNSKYPRWNQEFHFTVSSPITGSLNITMRDKDVFIDDNISYIDIPYNTIPVGQVIDQWFNMIPFRRVRKGGRLHLMLHMAPAGQPPFVPSNAVYPTYPAPVYPTQPVYMVPVIPYQPQPVYTTPVYPQQPVYVQQVYPPPGYIGQPPLYYQGY</sequence>
<comment type="caution">
    <text evidence="4">The sequence shown here is derived from an EMBL/GenBank/DDBJ whole genome shotgun (WGS) entry which is preliminary data.</text>
</comment>
<dbReference type="Pfam" id="PF00168">
    <property type="entry name" value="C2"/>
    <property type="match status" value="1"/>
</dbReference>
<evidence type="ECO:0000313" key="5">
    <source>
        <dbReference type="Proteomes" id="UP001470230"/>
    </source>
</evidence>
<name>A0ABR2KVS3_9EUKA</name>
<dbReference type="InterPro" id="IPR000008">
    <property type="entry name" value="C2_dom"/>
</dbReference>
<dbReference type="PANTHER" id="PTHR45911:SF4">
    <property type="entry name" value="MULTIPLE C2 AND TRANSMEMBRANE DOMAIN-CONTAINING PROTEIN"/>
    <property type="match status" value="1"/>
</dbReference>
<evidence type="ECO:0000256" key="1">
    <source>
        <dbReference type="ARBA" id="ARBA00022723"/>
    </source>
</evidence>
<dbReference type="CDD" id="cd00030">
    <property type="entry name" value="C2"/>
    <property type="match status" value="1"/>
</dbReference>
<keyword evidence="1" id="KW-0479">Metal-binding</keyword>
<gene>
    <name evidence="4" type="ORF">M9Y10_023623</name>
</gene>
<evidence type="ECO:0000259" key="3">
    <source>
        <dbReference type="PROSITE" id="PS50004"/>
    </source>
</evidence>
<dbReference type="SMART" id="SM00239">
    <property type="entry name" value="C2"/>
    <property type="match status" value="1"/>
</dbReference>
<proteinExistence type="predicted"/>
<evidence type="ECO:0000313" key="4">
    <source>
        <dbReference type="EMBL" id="KAK8895181.1"/>
    </source>
</evidence>
<reference evidence="4 5" key="1">
    <citation type="submission" date="2024-04" db="EMBL/GenBank/DDBJ databases">
        <title>Tritrichomonas musculus Genome.</title>
        <authorList>
            <person name="Alves-Ferreira E."/>
            <person name="Grigg M."/>
            <person name="Lorenzi H."/>
            <person name="Galac M."/>
        </authorList>
    </citation>
    <scope>NUCLEOTIDE SEQUENCE [LARGE SCALE GENOMIC DNA]</scope>
    <source>
        <strain evidence="4 5">EAF2021</strain>
    </source>
</reference>
<accession>A0ABR2KVS3</accession>
<dbReference type="Proteomes" id="UP001470230">
    <property type="component" value="Unassembled WGS sequence"/>
</dbReference>
<organism evidence="4 5">
    <name type="scientific">Tritrichomonas musculus</name>
    <dbReference type="NCBI Taxonomy" id="1915356"/>
    <lineage>
        <taxon>Eukaryota</taxon>
        <taxon>Metamonada</taxon>
        <taxon>Parabasalia</taxon>
        <taxon>Tritrichomonadida</taxon>
        <taxon>Tritrichomonadidae</taxon>
        <taxon>Tritrichomonas</taxon>
    </lineage>
</organism>
<dbReference type="InterPro" id="IPR035892">
    <property type="entry name" value="C2_domain_sf"/>
</dbReference>
<dbReference type="PROSITE" id="PS50004">
    <property type="entry name" value="C2"/>
    <property type="match status" value="1"/>
</dbReference>
<dbReference type="Gene3D" id="2.60.40.150">
    <property type="entry name" value="C2 domain"/>
    <property type="match status" value="1"/>
</dbReference>
<keyword evidence="2" id="KW-0106">Calcium</keyword>
<evidence type="ECO:0000256" key="2">
    <source>
        <dbReference type="ARBA" id="ARBA00022837"/>
    </source>
</evidence>
<keyword evidence="5" id="KW-1185">Reference proteome</keyword>
<feature type="domain" description="C2" evidence="3">
    <location>
        <begin position="1"/>
        <end position="100"/>
    </location>
</feature>
<protein>
    <recommendedName>
        <fullName evidence="3">C2 domain-containing protein</fullName>
    </recommendedName>
</protein>
<dbReference type="SUPFAM" id="SSF49562">
    <property type="entry name" value="C2 domain (Calcium/lipid-binding domain, CaLB)"/>
    <property type="match status" value="1"/>
</dbReference>